<organism evidence="2 3">
    <name type="scientific">Methyloversatilis universalis (strain ATCC BAA-1314 / DSM 25237 / JCM 13912 / CCUG 52030 / FAM5)</name>
    <dbReference type="NCBI Taxonomy" id="1000565"/>
    <lineage>
        <taxon>Bacteria</taxon>
        <taxon>Pseudomonadati</taxon>
        <taxon>Pseudomonadota</taxon>
        <taxon>Betaproteobacteria</taxon>
        <taxon>Nitrosomonadales</taxon>
        <taxon>Sterolibacteriaceae</taxon>
        <taxon>Methyloversatilis</taxon>
    </lineage>
</organism>
<keyword evidence="1" id="KW-0732">Signal</keyword>
<dbReference type="Proteomes" id="UP000005019">
    <property type="component" value="Unassembled WGS sequence"/>
</dbReference>
<dbReference type="STRING" id="1000565.METUNv1_02157"/>
<evidence type="ECO:0000313" key="3">
    <source>
        <dbReference type="Proteomes" id="UP000005019"/>
    </source>
</evidence>
<comment type="caution">
    <text evidence="2">The sequence shown here is derived from an EMBL/GenBank/DDBJ whole genome shotgun (WGS) entry which is preliminary data.</text>
</comment>
<dbReference type="EMBL" id="AFHG01000049">
    <property type="protein sequence ID" value="EGK71652.1"/>
    <property type="molecule type" value="Genomic_DNA"/>
</dbReference>
<dbReference type="AlphaFoldDB" id="F5RD01"/>
<dbReference type="eggNOG" id="ENOG5033M5D">
    <property type="taxonomic scope" value="Bacteria"/>
</dbReference>
<evidence type="ECO:0000313" key="2">
    <source>
        <dbReference type="EMBL" id="EGK71652.1"/>
    </source>
</evidence>
<gene>
    <name evidence="2" type="ORF">METUNv1_02157</name>
</gene>
<keyword evidence="3" id="KW-1185">Reference proteome</keyword>
<accession>F5RD01</accession>
<name>F5RD01_METUF</name>
<feature type="chain" id="PRO_5003325832" evidence="1">
    <location>
        <begin position="45"/>
        <end position="137"/>
    </location>
</feature>
<feature type="signal peptide" evidence="1">
    <location>
        <begin position="1"/>
        <end position="44"/>
    </location>
</feature>
<proteinExistence type="predicted"/>
<evidence type="ECO:0000256" key="1">
    <source>
        <dbReference type="SAM" id="SignalP"/>
    </source>
</evidence>
<reference evidence="2 3" key="1">
    <citation type="journal article" date="2011" name="J. Bacteriol.">
        <title>Genome sequence of Methyloversatilis universalis FAM5T, a methylotrophic representative of the order Rhodocyclales.</title>
        <authorList>
            <person name="Kittichotirat W."/>
            <person name="Good N.M."/>
            <person name="Hall R."/>
            <person name="Bringel F."/>
            <person name="Lajus A."/>
            <person name="Medigue C."/>
            <person name="Smalley N.E."/>
            <person name="Beck D."/>
            <person name="Bumgarner R."/>
            <person name="Vuilleumier S."/>
            <person name="Kalyuzhnaya M.G."/>
        </authorList>
    </citation>
    <scope>NUCLEOTIDE SEQUENCE [LARGE SCALE GENOMIC DNA]</scope>
    <source>
        <strain evidence="3">ATCC BAA-1314 / JCM 13912 / FAM5</strain>
    </source>
</reference>
<protein>
    <submittedName>
        <fullName evidence="2">Uncharacterized protein</fullName>
    </submittedName>
</protein>
<sequence length="137" mass="14786">MNADRSAGARLPQPLSLRRVFGAILMKFLLSLLACCCMLSPALAQTPAQAGFLKAETRRIDEQFVRRVVEITQLPASQVREAMPAAGRITETSARVAAAIEKQLGEALTDEQKQAIAQADEERRAALAAARVAAKNK</sequence>